<dbReference type="InterPro" id="IPR017946">
    <property type="entry name" value="PLC-like_Pdiesterase_TIM-brl"/>
</dbReference>
<proteinExistence type="predicted"/>
<dbReference type="EMBL" id="MN740355">
    <property type="protein sequence ID" value="QHU02224.1"/>
    <property type="molecule type" value="Genomic_DNA"/>
</dbReference>
<name>A0A6C0JF01_9ZZZZ</name>
<reference evidence="4" key="1">
    <citation type="journal article" date="2020" name="Nature">
        <title>Giant virus diversity and host interactions through global metagenomics.</title>
        <authorList>
            <person name="Schulz F."/>
            <person name="Roux S."/>
            <person name="Paez-Espino D."/>
            <person name="Jungbluth S."/>
            <person name="Walsh D.A."/>
            <person name="Denef V.J."/>
            <person name="McMahon K.D."/>
            <person name="Konstantinidis K.T."/>
            <person name="Eloe-Fadrosh E.A."/>
            <person name="Kyrpides N.C."/>
            <person name="Woyke T."/>
        </authorList>
    </citation>
    <scope>NUCLEOTIDE SEQUENCE</scope>
    <source>
        <strain evidence="4">GVMAG-M-3300025880-75</strain>
    </source>
</reference>
<keyword evidence="2" id="KW-0472">Membrane</keyword>
<dbReference type="PROSITE" id="PS50007">
    <property type="entry name" value="PIPLC_X_DOMAIN"/>
    <property type="match status" value="1"/>
</dbReference>
<dbReference type="Gene3D" id="3.20.20.190">
    <property type="entry name" value="Phosphatidylinositol (PI) phosphodiesterase"/>
    <property type="match status" value="1"/>
</dbReference>
<dbReference type="AlphaFoldDB" id="A0A6C0JF01"/>
<dbReference type="GO" id="GO:0004435">
    <property type="term" value="F:phosphatidylinositol-4,5-bisphosphate phospholipase C activity"/>
    <property type="evidence" value="ECO:0007669"/>
    <property type="project" value="InterPro"/>
</dbReference>
<dbReference type="PROSITE" id="PS50008">
    <property type="entry name" value="PIPLC_Y_DOMAIN"/>
    <property type="match status" value="1"/>
</dbReference>
<protein>
    <recommendedName>
        <fullName evidence="3">PI-PLC Y-box domain-containing protein</fullName>
    </recommendedName>
</protein>
<dbReference type="GO" id="GO:0035556">
    <property type="term" value="P:intracellular signal transduction"/>
    <property type="evidence" value="ECO:0007669"/>
    <property type="project" value="InterPro"/>
</dbReference>
<feature type="region of interest" description="Disordered" evidence="1">
    <location>
        <begin position="380"/>
        <end position="403"/>
    </location>
</feature>
<evidence type="ECO:0000313" key="4">
    <source>
        <dbReference type="EMBL" id="QHU02224.1"/>
    </source>
</evidence>
<evidence type="ECO:0000259" key="3">
    <source>
        <dbReference type="PROSITE" id="PS50008"/>
    </source>
</evidence>
<feature type="domain" description="PI-PLC Y-box" evidence="3">
    <location>
        <begin position="283"/>
        <end position="369"/>
    </location>
</feature>
<dbReference type="InterPro" id="IPR001711">
    <property type="entry name" value="PLipase_C_Pinositol-sp_Y"/>
</dbReference>
<accession>A0A6C0JF01</accession>
<dbReference type="GO" id="GO:0006629">
    <property type="term" value="P:lipid metabolic process"/>
    <property type="evidence" value="ECO:0007669"/>
    <property type="project" value="InterPro"/>
</dbReference>
<keyword evidence="2" id="KW-1133">Transmembrane helix</keyword>
<evidence type="ECO:0000256" key="2">
    <source>
        <dbReference type="SAM" id="Phobius"/>
    </source>
</evidence>
<dbReference type="Pfam" id="PF00388">
    <property type="entry name" value="PI-PLC-X"/>
    <property type="match status" value="1"/>
</dbReference>
<dbReference type="SUPFAM" id="SSF51695">
    <property type="entry name" value="PLC-like phosphodiesterases"/>
    <property type="match status" value="1"/>
</dbReference>
<feature type="transmembrane region" description="Helical" evidence="2">
    <location>
        <begin position="30"/>
        <end position="51"/>
    </location>
</feature>
<dbReference type="InterPro" id="IPR000909">
    <property type="entry name" value="PLipase_C_PInositol-sp_X_dom"/>
</dbReference>
<evidence type="ECO:0000256" key="1">
    <source>
        <dbReference type="SAM" id="MobiDB-lite"/>
    </source>
</evidence>
<keyword evidence="2" id="KW-0812">Transmembrane</keyword>
<sequence>MKGGSMVNSRMERLEQWYISKLPEKFRSEYIIYGWLCLVIVFLIWFLSFWIRRTLNLKDTNNKRMIYDYNSLGGTKIGGVEAGNPNHKYLLRDYYVNSSYNSCCGGNIEKDFVDMIPLKTVIKQGARLLDFEIYSMNGSPVVAAGTGPNTNGKYYLKGTYNSIPFKKTMSYIRSLVFNGSQCPNPDDPLFLSFRIKTNNRNIYPIMANVISKTFSGRFLGPKYSHNGKYNTSGMDVIPNIPLLNLKRKVIIIIQDPTNNYRETEFEEYINMSGKGNEGDGLPFVQIYKNWDIVHAHDIEVVKDDTKKFLGITMPDTRPLLSNSSAPIHHSCGCQFVMMNYSLMDEQMLYYINFFNKKGSAFRLKPDHLRYFDVKIAPPKKQDPKLSYGPRQTSMLGGAYKPSL</sequence>
<organism evidence="4">
    <name type="scientific">viral metagenome</name>
    <dbReference type="NCBI Taxonomy" id="1070528"/>
    <lineage>
        <taxon>unclassified sequences</taxon>
        <taxon>metagenomes</taxon>
        <taxon>organismal metagenomes</taxon>
    </lineage>
</organism>